<evidence type="ECO:0000256" key="8">
    <source>
        <dbReference type="RuleBase" id="RU000461"/>
    </source>
</evidence>
<evidence type="ECO:0000256" key="3">
    <source>
        <dbReference type="ARBA" id="ARBA00022617"/>
    </source>
</evidence>
<evidence type="ECO:0000256" key="1">
    <source>
        <dbReference type="ARBA" id="ARBA00001971"/>
    </source>
</evidence>
<dbReference type="PANTHER" id="PTHR46206">
    <property type="entry name" value="CYTOCHROME P450"/>
    <property type="match status" value="1"/>
</dbReference>
<gene>
    <name evidence="9" type="ORF">ABVK25_011661</name>
</gene>
<dbReference type="PANTHER" id="PTHR46206:SF1">
    <property type="entry name" value="P450, PUTATIVE (EUROFUNG)-RELATED"/>
    <property type="match status" value="1"/>
</dbReference>
<dbReference type="InterPro" id="IPR017972">
    <property type="entry name" value="Cyt_P450_CS"/>
</dbReference>
<comment type="cofactor">
    <cofactor evidence="1">
        <name>heme</name>
        <dbReference type="ChEBI" id="CHEBI:30413"/>
    </cofactor>
</comment>
<evidence type="ECO:0000313" key="10">
    <source>
        <dbReference type="Proteomes" id="UP001590951"/>
    </source>
</evidence>
<dbReference type="InterPro" id="IPR001128">
    <property type="entry name" value="Cyt_P450"/>
</dbReference>
<keyword evidence="4 8" id="KW-0479">Metal-binding</keyword>
<dbReference type="EMBL" id="JBHFEH010000109">
    <property type="protein sequence ID" value="KAL2046655.1"/>
    <property type="molecule type" value="Genomic_DNA"/>
</dbReference>
<keyword evidence="7 8" id="KW-0503">Monooxygenase</keyword>
<dbReference type="PROSITE" id="PS00086">
    <property type="entry name" value="CYTOCHROME_P450"/>
    <property type="match status" value="1"/>
</dbReference>
<evidence type="ECO:0000256" key="7">
    <source>
        <dbReference type="ARBA" id="ARBA00023033"/>
    </source>
</evidence>
<comment type="caution">
    <text evidence="9">The sequence shown here is derived from an EMBL/GenBank/DDBJ whole genome shotgun (WGS) entry which is preliminary data.</text>
</comment>
<comment type="similarity">
    <text evidence="2 8">Belongs to the cytochrome P450 family.</text>
</comment>
<keyword evidence="10" id="KW-1185">Reference proteome</keyword>
<keyword evidence="3 8" id="KW-0349">Heme</keyword>
<evidence type="ECO:0008006" key="11">
    <source>
        <dbReference type="Google" id="ProtNLM"/>
    </source>
</evidence>
<dbReference type="Gene3D" id="1.10.630.10">
    <property type="entry name" value="Cytochrome P450"/>
    <property type="match status" value="1"/>
</dbReference>
<dbReference type="InterPro" id="IPR036396">
    <property type="entry name" value="Cyt_P450_sf"/>
</dbReference>
<sequence>MVAIHTTSFTTTNVILDLYSSPPSAGFVEALREECNRVFANYGGSWTGDAASKLYRIDSTVKESMRFSSFGMVGMTRRVSASDGLDLEGNVHIPQGIRLGIPVAQIHCDEAYYPSATTYDAFRFSRAYEKSNGITSKVNGSTAEQSDPPTKFQEREDLADRKHQQQQRIPLTRGGGTFLAFGTGKHSCPGRFFAAHEMKLMLAYLVQHYDVEYMPKRPAQSHFMEVKMPAKSTTIRIRKRQP</sequence>
<evidence type="ECO:0000256" key="4">
    <source>
        <dbReference type="ARBA" id="ARBA00022723"/>
    </source>
</evidence>
<name>A0ABR4ALN7_9LECA</name>
<dbReference type="Pfam" id="PF00067">
    <property type="entry name" value="p450"/>
    <property type="match status" value="2"/>
</dbReference>
<organism evidence="9 10">
    <name type="scientific">Lepraria finkii</name>
    <dbReference type="NCBI Taxonomy" id="1340010"/>
    <lineage>
        <taxon>Eukaryota</taxon>
        <taxon>Fungi</taxon>
        <taxon>Dikarya</taxon>
        <taxon>Ascomycota</taxon>
        <taxon>Pezizomycotina</taxon>
        <taxon>Lecanoromycetes</taxon>
        <taxon>OSLEUM clade</taxon>
        <taxon>Lecanoromycetidae</taxon>
        <taxon>Lecanorales</taxon>
        <taxon>Lecanorineae</taxon>
        <taxon>Stereocaulaceae</taxon>
        <taxon>Lepraria</taxon>
    </lineage>
</organism>
<dbReference type="Proteomes" id="UP001590951">
    <property type="component" value="Unassembled WGS sequence"/>
</dbReference>
<accession>A0ABR4ALN7</accession>
<evidence type="ECO:0000313" key="9">
    <source>
        <dbReference type="EMBL" id="KAL2046655.1"/>
    </source>
</evidence>
<evidence type="ECO:0000256" key="6">
    <source>
        <dbReference type="ARBA" id="ARBA00023004"/>
    </source>
</evidence>
<protein>
    <recommendedName>
        <fullName evidence="11">Cytochrome P450</fullName>
    </recommendedName>
</protein>
<keyword evidence="5 8" id="KW-0560">Oxidoreductase</keyword>
<evidence type="ECO:0000256" key="2">
    <source>
        <dbReference type="ARBA" id="ARBA00010617"/>
    </source>
</evidence>
<evidence type="ECO:0000256" key="5">
    <source>
        <dbReference type="ARBA" id="ARBA00023002"/>
    </source>
</evidence>
<keyword evidence="6 8" id="KW-0408">Iron</keyword>
<reference evidence="9 10" key="1">
    <citation type="submission" date="2024-09" db="EMBL/GenBank/DDBJ databases">
        <title>Rethinking Asexuality: The Enigmatic Case of Functional Sexual Genes in Lepraria (Stereocaulaceae).</title>
        <authorList>
            <person name="Doellman M."/>
            <person name="Sun Y."/>
            <person name="Barcenas-Pena A."/>
            <person name="Lumbsch H.T."/>
            <person name="Grewe F."/>
        </authorList>
    </citation>
    <scope>NUCLEOTIDE SEQUENCE [LARGE SCALE GENOMIC DNA]</scope>
    <source>
        <strain evidence="9 10">Grewe 0041</strain>
    </source>
</reference>
<proteinExistence type="inferred from homology"/>
<dbReference type="SUPFAM" id="SSF48264">
    <property type="entry name" value="Cytochrome P450"/>
    <property type="match status" value="1"/>
</dbReference>
<dbReference type="CDD" id="cd11041">
    <property type="entry name" value="CYP503A1-like"/>
    <property type="match status" value="1"/>
</dbReference>